<dbReference type="Proteomes" id="UP000510621">
    <property type="component" value="Chromosome"/>
</dbReference>
<keyword evidence="2" id="KW-1185">Reference proteome</keyword>
<evidence type="ECO:0000313" key="2">
    <source>
        <dbReference type="Proteomes" id="UP000510621"/>
    </source>
</evidence>
<organism evidence="1 2">
    <name type="scientific">Candidatus Thiothrix singaporensis</name>
    <dbReference type="NCBI Taxonomy" id="2799669"/>
    <lineage>
        <taxon>Bacteria</taxon>
        <taxon>Pseudomonadati</taxon>
        <taxon>Pseudomonadota</taxon>
        <taxon>Gammaproteobacteria</taxon>
        <taxon>Thiotrichales</taxon>
        <taxon>Thiotrichaceae</taxon>
        <taxon>Thiothrix</taxon>
    </lineage>
</organism>
<dbReference type="AlphaFoldDB" id="A0A7L6AVU5"/>
<proteinExistence type="predicted"/>
<accession>A0A7L6AVU5</accession>
<dbReference type="EMBL" id="CP059265">
    <property type="protein sequence ID" value="QLQ33145.1"/>
    <property type="molecule type" value="Genomic_DNA"/>
</dbReference>
<name>A0A7L6AVU5_9GAMM</name>
<evidence type="ECO:0000313" key="1">
    <source>
        <dbReference type="EMBL" id="QLQ33145.1"/>
    </source>
</evidence>
<dbReference type="KEGG" id="this:HZT40_17860"/>
<protein>
    <submittedName>
        <fullName evidence="1">General secretion pathway protein GspK</fullName>
    </submittedName>
</protein>
<gene>
    <name evidence="1" type="ORF">HZT40_17860</name>
</gene>
<reference evidence="1" key="1">
    <citation type="submission" date="2020-06" db="EMBL/GenBank/DDBJ databases">
        <title>Analysis procedures for assessing recovery of high quality, complete, closed genomes from Nanopore long read metagenome sequencing.</title>
        <authorList>
            <person name="Bessarab I."/>
            <person name="Arumugam K."/>
            <person name="Haryono M."/>
            <person name="Liu X."/>
            <person name="Roy S."/>
            <person name="Zuniga-Montanez R.E."/>
            <person name="Qiu G."/>
            <person name="Drautz-Moses D.I."/>
            <person name="Law Y.Y."/>
            <person name="Wuertz S."/>
            <person name="Lauro F.M."/>
            <person name="Huson D.H."/>
            <person name="Williams R.B."/>
        </authorList>
    </citation>
    <scope>NUCLEOTIDE SEQUENCE [LARGE SCALE GENOMIC DNA]</scope>
    <source>
        <strain evidence="1">SSD2</strain>
    </source>
</reference>
<sequence>MLNKRQAKQAYKSKEEFSRDMGFIPGKDDVLLDSFDVTSQYFRLSGEVQINRARVFVNSLLFRTPNGRFVS</sequence>